<evidence type="ECO:0000256" key="6">
    <source>
        <dbReference type="ARBA" id="ARBA00023136"/>
    </source>
</evidence>
<proteinExistence type="inferred from homology"/>
<evidence type="ECO:0000256" key="2">
    <source>
        <dbReference type="ARBA" id="ARBA00004236"/>
    </source>
</evidence>
<evidence type="ECO:0008006" key="11">
    <source>
        <dbReference type="Google" id="ProtNLM"/>
    </source>
</evidence>
<evidence type="ECO:0000256" key="1">
    <source>
        <dbReference type="ARBA" id="ARBA00004117"/>
    </source>
</evidence>
<evidence type="ECO:0000256" key="9">
    <source>
        <dbReference type="SAM" id="Phobius"/>
    </source>
</evidence>
<dbReference type="AlphaFoldDB" id="A0A3B1BJX4"/>
<dbReference type="Pfam" id="PF04347">
    <property type="entry name" value="FliO"/>
    <property type="match status" value="1"/>
</dbReference>
<dbReference type="GO" id="GO:0044781">
    <property type="term" value="P:bacterial-type flagellum organization"/>
    <property type="evidence" value="ECO:0007669"/>
    <property type="project" value="InterPro"/>
</dbReference>
<keyword evidence="7" id="KW-0975">Bacterial flagellum</keyword>
<dbReference type="InterPro" id="IPR022781">
    <property type="entry name" value="Flagellar_biosynth_FliO"/>
</dbReference>
<keyword evidence="6 9" id="KW-0472">Membrane</keyword>
<keyword evidence="5 9" id="KW-1133">Transmembrane helix</keyword>
<sequence>MKRLIFFLIAMSVLAPESSAKADLSRLARLNGVSVYSDENEARTVLRFDKKLKLKAEPVFFEKSIQFDIEGAYVTPAKKKFELDDSLLTSAIAYQLTPSTVRVRLFTSEDSRSFKERWSRSFNNKLMIFVLKKAPTPAPVGQSEKTAPNVKNAGANNGKKEEAAKLFKPSTVSKKRGAPAVAAISRLTAPEHKKNGFLTFEEPQAPEAPSMADMFIKMIASLSLVLCLVFALAWVAKHYLGRFNAIPGYSNAVRVLTTGSIGGKKQVSVVDIAGEILILGVTDSAITLLSTVSEKESIDRIRSLTASARPAAPRKRGLTNSPARTSWAPQFVKSAINFLRIGKSKAAPQSLRAIFDESDPDTFAGHMAGARRETGEYSEAGGAYGSSSYADRANRGDMISQVTNSIRKRNTTLTIA</sequence>
<accession>A0A3B1BJX4</accession>
<evidence type="ECO:0000256" key="3">
    <source>
        <dbReference type="ARBA" id="ARBA00022475"/>
    </source>
</evidence>
<evidence type="ECO:0000256" key="5">
    <source>
        <dbReference type="ARBA" id="ARBA00022989"/>
    </source>
</evidence>
<evidence type="ECO:0000256" key="8">
    <source>
        <dbReference type="ARBA" id="ARBA00037937"/>
    </source>
</evidence>
<dbReference type="GO" id="GO:0005886">
    <property type="term" value="C:plasma membrane"/>
    <property type="evidence" value="ECO:0007669"/>
    <property type="project" value="UniProtKB-SubCell"/>
</dbReference>
<dbReference type="EMBL" id="UOGA01000131">
    <property type="protein sequence ID" value="VAX18606.1"/>
    <property type="molecule type" value="Genomic_DNA"/>
</dbReference>
<evidence type="ECO:0000313" key="10">
    <source>
        <dbReference type="EMBL" id="VAX18606.1"/>
    </source>
</evidence>
<comment type="similarity">
    <text evidence="8">Belongs to the FliO/MopB family.</text>
</comment>
<reference evidence="10" key="1">
    <citation type="submission" date="2018-06" db="EMBL/GenBank/DDBJ databases">
        <authorList>
            <person name="Zhirakovskaya E."/>
        </authorList>
    </citation>
    <scope>NUCLEOTIDE SEQUENCE</scope>
</reference>
<dbReference type="InterPro" id="IPR052205">
    <property type="entry name" value="FliO/MopB"/>
</dbReference>
<organism evidence="10">
    <name type="scientific">hydrothermal vent metagenome</name>
    <dbReference type="NCBI Taxonomy" id="652676"/>
    <lineage>
        <taxon>unclassified sequences</taxon>
        <taxon>metagenomes</taxon>
        <taxon>ecological metagenomes</taxon>
    </lineage>
</organism>
<dbReference type="GO" id="GO:0009425">
    <property type="term" value="C:bacterial-type flagellum basal body"/>
    <property type="evidence" value="ECO:0007669"/>
    <property type="project" value="UniProtKB-SubCell"/>
</dbReference>
<keyword evidence="4 9" id="KW-0812">Transmembrane</keyword>
<evidence type="ECO:0000256" key="4">
    <source>
        <dbReference type="ARBA" id="ARBA00022692"/>
    </source>
</evidence>
<dbReference type="PANTHER" id="PTHR38766:SF1">
    <property type="entry name" value="FLAGELLAR PROTEIN FLIO"/>
    <property type="match status" value="1"/>
</dbReference>
<name>A0A3B1BJX4_9ZZZZ</name>
<comment type="subcellular location">
    <subcellularLocation>
        <location evidence="1">Bacterial flagellum basal body</location>
    </subcellularLocation>
    <subcellularLocation>
        <location evidence="2">Cell membrane</location>
    </subcellularLocation>
</comment>
<keyword evidence="3" id="KW-1003">Cell membrane</keyword>
<feature type="transmembrane region" description="Helical" evidence="9">
    <location>
        <begin position="214"/>
        <end position="236"/>
    </location>
</feature>
<protein>
    <recommendedName>
        <fullName evidence="11">Flagellar protein</fullName>
    </recommendedName>
</protein>
<dbReference type="PANTHER" id="PTHR38766">
    <property type="entry name" value="FLAGELLAR PROTEIN FLIO"/>
    <property type="match status" value="1"/>
</dbReference>
<evidence type="ECO:0000256" key="7">
    <source>
        <dbReference type="ARBA" id="ARBA00023143"/>
    </source>
</evidence>
<gene>
    <name evidence="10" type="ORF">MNBD_NITROSPINAE04-2126</name>
</gene>